<evidence type="ECO:0000256" key="1">
    <source>
        <dbReference type="RuleBase" id="RU003513"/>
    </source>
</evidence>
<dbReference type="SUPFAM" id="SSF53756">
    <property type="entry name" value="UDP-Glycosyltransferase/glycogen phosphorylase"/>
    <property type="match status" value="1"/>
</dbReference>
<dbReference type="Proteomes" id="UP000220251">
    <property type="component" value="Unassembled WGS sequence"/>
</dbReference>
<gene>
    <name evidence="3" type="primary">wecB</name>
    <name evidence="3" type="ORF">ELAC_1432</name>
</gene>
<accession>A0A0H5DRF1</accession>
<evidence type="ECO:0000259" key="2">
    <source>
        <dbReference type="Pfam" id="PF02350"/>
    </source>
</evidence>
<dbReference type="EMBL" id="CWGJ01000019">
    <property type="protein sequence ID" value="CRX38768.1"/>
    <property type="molecule type" value="Genomic_DNA"/>
</dbReference>
<dbReference type="PANTHER" id="PTHR43174">
    <property type="entry name" value="UDP-N-ACETYLGLUCOSAMINE 2-EPIMERASE"/>
    <property type="match status" value="1"/>
</dbReference>
<evidence type="ECO:0000313" key="3">
    <source>
        <dbReference type="EMBL" id="CRX38768.1"/>
    </source>
</evidence>
<dbReference type="AlphaFoldDB" id="A0A0H5DRF1"/>
<name>A0A0H5DRF1_9BACT</name>
<sequence>MRASKIKIATIVGARPQFIKAAMTSLAIEKMKAALPLEEVIIHTGQHFDKNMSDIFFEELSIKKPDYNLGVGGLSASKMTGRMIEALEEPLLIEKPDLVLVFGDTNSTLAGALTASKLLIPCAHVEAGLRSFNRSMPEEINRVAVDHLAEWLFAPTEASLRQLKNEGIDDKRLFLTGDIMADALYHYEKKADEQSSVMTTLGLKKKNYILATVHRQENTDNQSILEEIMEGLASLSSEMEVIMPIHPRSLKLLTQYGLIDSLQRKIRFVNPVGYLDMLALQKNAIAIATDSGGVQKEAYLLKTPCFTLRTETEWVELIKEGFNELVPLSREAIPIAIRRGIGKERDWSKNLYGDGKAAGKIIEILSAKKS</sequence>
<dbReference type="InterPro" id="IPR029767">
    <property type="entry name" value="WecB-like"/>
</dbReference>
<evidence type="ECO:0000313" key="4">
    <source>
        <dbReference type="Proteomes" id="UP000220251"/>
    </source>
</evidence>
<dbReference type="EC" id="5.1.3.14" evidence="3"/>
<reference evidence="4" key="1">
    <citation type="submission" date="2015-06" db="EMBL/GenBank/DDBJ databases">
        <authorList>
            <person name="Bertelli C."/>
        </authorList>
    </citation>
    <scope>NUCLEOTIDE SEQUENCE [LARGE SCALE GENOMIC DNA]</scope>
    <source>
        <strain evidence="4">CRIB-30</strain>
    </source>
</reference>
<comment type="similarity">
    <text evidence="1">Belongs to the UDP-N-acetylglucosamine 2-epimerase family.</text>
</comment>
<dbReference type="NCBIfam" id="TIGR00236">
    <property type="entry name" value="wecB"/>
    <property type="match status" value="1"/>
</dbReference>
<dbReference type="PANTHER" id="PTHR43174:SF1">
    <property type="entry name" value="UDP-N-ACETYLGLUCOSAMINE 2-EPIMERASE"/>
    <property type="match status" value="1"/>
</dbReference>
<organism evidence="3 4">
    <name type="scientific">Estrella lausannensis</name>
    <dbReference type="NCBI Taxonomy" id="483423"/>
    <lineage>
        <taxon>Bacteria</taxon>
        <taxon>Pseudomonadati</taxon>
        <taxon>Chlamydiota</taxon>
        <taxon>Chlamydiia</taxon>
        <taxon>Parachlamydiales</taxon>
        <taxon>Candidatus Criblamydiaceae</taxon>
        <taxon>Estrella</taxon>
    </lineage>
</organism>
<dbReference type="InterPro" id="IPR003331">
    <property type="entry name" value="UDP_GlcNAc_Epimerase_2_dom"/>
</dbReference>
<proteinExistence type="inferred from homology"/>
<dbReference type="CDD" id="cd03786">
    <property type="entry name" value="GTB_UDP-GlcNAc_2-Epimerase"/>
    <property type="match status" value="1"/>
</dbReference>
<protein>
    <submittedName>
        <fullName evidence="3">UDP-N-acetylglucosamine 2-epimerase</fullName>
        <ecNumber evidence="3">5.1.3.14</ecNumber>
    </submittedName>
</protein>
<keyword evidence="4" id="KW-1185">Reference proteome</keyword>
<feature type="domain" description="UDP-N-acetylglucosamine 2-epimerase" evidence="2">
    <location>
        <begin position="32"/>
        <end position="365"/>
    </location>
</feature>
<dbReference type="Pfam" id="PF02350">
    <property type="entry name" value="Epimerase_2"/>
    <property type="match status" value="1"/>
</dbReference>
<keyword evidence="1 3" id="KW-0413">Isomerase</keyword>
<dbReference type="RefSeq" id="WP_239414432.1">
    <property type="nucleotide sequence ID" value="NZ_CWGJ01000019.1"/>
</dbReference>
<dbReference type="Gene3D" id="3.40.50.2000">
    <property type="entry name" value="Glycogen Phosphorylase B"/>
    <property type="match status" value="2"/>
</dbReference>
<dbReference type="GO" id="GO:0008761">
    <property type="term" value="F:UDP-N-acetylglucosamine 2-epimerase activity"/>
    <property type="evidence" value="ECO:0007669"/>
    <property type="project" value="UniProtKB-EC"/>
</dbReference>